<dbReference type="RefSeq" id="WP_274689835.1">
    <property type="nucleotide sequence ID" value="NZ_JAPMOU010000021.1"/>
</dbReference>
<feature type="signal peptide" evidence="2">
    <location>
        <begin position="1"/>
        <end position="29"/>
    </location>
</feature>
<evidence type="ECO:0000313" key="3">
    <source>
        <dbReference type="EMBL" id="MDE1463497.1"/>
    </source>
</evidence>
<evidence type="ECO:0000313" key="4">
    <source>
        <dbReference type="Proteomes" id="UP001528823"/>
    </source>
</evidence>
<feature type="transmembrane region" description="Helical" evidence="1">
    <location>
        <begin position="139"/>
        <end position="164"/>
    </location>
</feature>
<keyword evidence="2" id="KW-0732">Signal</keyword>
<keyword evidence="1" id="KW-0472">Membrane</keyword>
<organism evidence="3 4">
    <name type="scientific">Spartinivicinus poritis</name>
    <dbReference type="NCBI Taxonomy" id="2994640"/>
    <lineage>
        <taxon>Bacteria</taxon>
        <taxon>Pseudomonadati</taxon>
        <taxon>Pseudomonadota</taxon>
        <taxon>Gammaproteobacteria</taxon>
        <taxon>Oceanospirillales</taxon>
        <taxon>Zooshikellaceae</taxon>
        <taxon>Spartinivicinus</taxon>
    </lineage>
</organism>
<evidence type="ECO:0008006" key="5">
    <source>
        <dbReference type="Google" id="ProtNLM"/>
    </source>
</evidence>
<keyword evidence="4" id="KW-1185">Reference proteome</keyword>
<dbReference type="EMBL" id="JAPMOU010000021">
    <property type="protein sequence ID" value="MDE1463497.1"/>
    <property type="molecule type" value="Genomic_DNA"/>
</dbReference>
<keyword evidence="1" id="KW-1133">Transmembrane helix</keyword>
<evidence type="ECO:0000256" key="2">
    <source>
        <dbReference type="SAM" id="SignalP"/>
    </source>
</evidence>
<proteinExistence type="predicted"/>
<reference evidence="3 4" key="1">
    <citation type="submission" date="2022-11" db="EMBL/GenBank/DDBJ databases">
        <title>Spartinivicinus poritis sp. nov., isolated from scleractinian coral Porites lutea.</title>
        <authorList>
            <person name="Zhang G."/>
            <person name="Cai L."/>
            <person name="Wei Q."/>
        </authorList>
    </citation>
    <scope>NUCLEOTIDE SEQUENCE [LARGE SCALE GENOMIC DNA]</scope>
    <source>
        <strain evidence="3 4">A2-2</strain>
    </source>
</reference>
<keyword evidence="1" id="KW-0812">Transmembrane</keyword>
<accession>A0ABT5UDB3</accession>
<comment type="caution">
    <text evidence="3">The sequence shown here is derived from an EMBL/GenBank/DDBJ whole genome shotgun (WGS) entry which is preliminary data.</text>
</comment>
<protein>
    <recommendedName>
        <fullName evidence="5">PEP-CTERM sorting domain-containing protein</fullName>
    </recommendedName>
</protein>
<feature type="chain" id="PRO_5046193363" description="PEP-CTERM sorting domain-containing protein" evidence="2">
    <location>
        <begin position="30"/>
        <end position="172"/>
    </location>
</feature>
<sequence length="172" mass="19071">MKTFTSVRQLVFICSLMSMIVLLPTKGHSALVSFQVEDTVNPMVLFGMFTVDDMDPNYGTGFQSLIDWAIFDMEGVPGIHTPVDNITAAMVFINLTNPNLSVLNFDSTDTVIPPIPPSGNNLVLNIDNTWSSGTMNGNYIVRLISVHEPSIIALFSFTLACLFFSTRKRCRR</sequence>
<dbReference type="Proteomes" id="UP001528823">
    <property type="component" value="Unassembled WGS sequence"/>
</dbReference>
<evidence type="ECO:0000256" key="1">
    <source>
        <dbReference type="SAM" id="Phobius"/>
    </source>
</evidence>
<name>A0ABT5UDB3_9GAMM</name>
<gene>
    <name evidence="3" type="ORF">ORQ98_16180</name>
</gene>